<dbReference type="GeneID" id="19980272"/>
<dbReference type="AlphaFoldDB" id="V9DRP5"/>
<proteinExistence type="predicted"/>
<dbReference type="RefSeq" id="XP_008723400.1">
    <property type="nucleotide sequence ID" value="XM_008725178.1"/>
</dbReference>
<sequence>MADDFRPGKSYFWIFFTVSTPLTVVIIFFLVLNQNWEYWQDRGWLVLNISTQRRAPQARQQHVTRSKHGELPL</sequence>
<accession>V9DRP5</accession>
<dbReference type="Proteomes" id="UP000030678">
    <property type="component" value="Unassembled WGS sequence"/>
</dbReference>
<dbReference type="HOGENOM" id="CLU_2704606_0_0_1"/>
<evidence type="ECO:0000313" key="2">
    <source>
        <dbReference type="EMBL" id="ETI29326.1"/>
    </source>
</evidence>
<keyword evidence="1" id="KW-0812">Transmembrane</keyword>
<feature type="transmembrane region" description="Helical" evidence="1">
    <location>
        <begin position="12"/>
        <end position="32"/>
    </location>
</feature>
<dbReference type="EMBL" id="KB822697">
    <property type="protein sequence ID" value="ETI29326.1"/>
    <property type="molecule type" value="Genomic_DNA"/>
</dbReference>
<name>V9DRP5_9EURO</name>
<organism evidence="2 3">
    <name type="scientific">Cladophialophora carrionii CBS 160.54</name>
    <dbReference type="NCBI Taxonomy" id="1279043"/>
    <lineage>
        <taxon>Eukaryota</taxon>
        <taxon>Fungi</taxon>
        <taxon>Dikarya</taxon>
        <taxon>Ascomycota</taxon>
        <taxon>Pezizomycotina</taxon>
        <taxon>Eurotiomycetes</taxon>
        <taxon>Chaetothyriomycetidae</taxon>
        <taxon>Chaetothyriales</taxon>
        <taxon>Herpotrichiellaceae</taxon>
        <taxon>Cladophialophora</taxon>
    </lineage>
</organism>
<keyword evidence="1" id="KW-0472">Membrane</keyword>
<reference evidence="2 3" key="1">
    <citation type="submission" date="2013-03" db="EMBL/GenBank/DDBJ databases">
        <title>The Genome Sequence of Cladophialophora carrionii CBS 160.54.</title>
        <authorList>
            <consortium name="The Broad Institute Genomics Platform"/>
            <person name="Cuomo C."/>
            <person name="de Hoog S."/>
            <person name="Gorbushina A."/>
            <person name="Walker B."/>
            <person name="Young S.K."/>
            <person name="Zeng Q."/>
            <person name="Gargeya S."/>
            <person name="Fitzgerald M."/>
            <person name="Haas B."/>
            <person name="Abouelleil A."/>
            <person name="Allen A.W."/>
            <person name="Alvarado L."/>
            <person name="Arachchi H.M."/>
            <person name="Berlin A.M."/>
            <person name="Chapman S.B."/>
            <person name="Gainer-Dewar J."/>
            <person name="Goldberg J."/>
            <person name="Griggs A."/>
            <person name="Gujja S."/>
            <person name="Hansen M."/>
            <person name="Howarth C."/>
            <person name="Imamovic A."/>
            <person name="Ireland A."/>
            <person name="Larimer J."/>
            <person name="McCowan C."/>
            <person name="Murphy C."/>
            <person name="Pearson M."/>
            <person name="Poon T.W."/>
            <person name="Priest M."/>
            <person name="Roberts A."/>
            <person name="Saif S."/>
            <person name="Shea T."/>
            <person name="Sisk P."/>
            <person name="Sykes S."/>
            <person name="Wortman J."/>
            <person name="Nusbaum C."/>
            <person name="Birren B."/>
        </authorList>
    </citation>
    <scope>NUCLEOTIDE SEQUENCE [LARGE SCALE GENOMIC DNA]</scope>
    <source>
        <strain evidence="2 3">CBS 160.54</strain>
    </source>
</reference>
<gene>
    <name evidence="2" type="ORF">G647_01779</name>
</gene>
<evidence type="ECO:0000256" key="1">
    <source>
        <dbReference type="SAM" id="Phobius"/>
    </source>
</evidence>
<protein>
    <submittedName>
        <fullName evidence="2">Uncharacterized protein</fullName>
    </submittedName>
</protein>
<keyword evidence="1" id="KW-1133">Transmembrane helix</keyword>
<dbReference type="VEuPathDB" id="FungiDB:G647_01779"/>
<evidence type="ECO:0000313" key="3">
    <source>
        <dbReference type="Proteomes" id="UP000030678"/>
    </source>
</evidence>